<evidence type="ECO:0000256" key="1">
    <source>
        <dbReference type="SAM" id="MobiDB-lite"/>
    </source>
</evidence>
<dbReference type="AlphaFoldDB" id="A0A8H6TF69"/>
<accession>A0A8H6TF69</accession>
<feature type="compositionally biased region" description="Polar residues" evidence="1">
    <location>
        <begin position="76"/>
        <end position="87"/>
    </location>
</feature>
<feature type="compositionally biased region" description="Basic and acidic residues" evidence="1">
    <location>
        <begin position="65"/>
        <end position="74"/>
    </location>
</feature>
<gene>
    <name evidence="2" type="ORF">HMN09_00392300</name>
</gene>
<organism evidence="2 3">
    <name type="scientific">Mycena chlorophos</name>
    <name type="common">Agaric fungus</name>
    <name type="synonym">Agaricus chlorophos</name>
    <dbReference type="NCBI Taxonomy" id="658473"/>
    <lineage>
        <taxon>Eukaryota</taxon>
        <taxon>Fungi</taxon>
        <taxon>Dikarya</taxon>
        <taxon>Basidiomycota</taxon>
        <taxon>Agaricomycotina</taxon>
        <taxon>Agaricomycetes</taxon>
        <taxon>Agaricomycetidae</taxon>
        <taxon>Agaricales</taxon>
        <taxon>Marasmiineae</taxon>
        <taxon>Mycenaceae</taxon>
        <taxon>Mycena</taxon>
    </lineage>
</organism>
<sequence>MQTTVNFPGLGGGTGGVGGASPSHAGSGGLGEGARVTLNFSNARLIEQDVNPAAPRHGGGVVTGRKYERREHSRPCSFSSSTSNHHM</sequence>
<dbReference type="EMBL" id="JACAZE010000005">
    <property type="protein sequence ID" value="KAF7316598.1"/>
    <property type="molecule type" value="Genomic_DNA"/>
</dbReference>
<feature type="region of interest" description="Disordered" evidence="1">
    <location>
        <begin position="1"/>
        <end position="34"/>
    </location>
</feature>
<feature type="compositionally biased region" description="Gly residues" evidence="1">
    <location>
        <begin position="9"/>
        <end position="19"/>
    </location>
</feature>
<feature type="region of interest" description="Disordered" evidence="1">
    <location>
        <begin position="49"/>
        <end position="87"/>
    </location>
</feature>
<reference evidence="2" key="1">
    <citation type="submission" date="2020-05" db="EMBL/GenBank/DDBJ databases">
        <title>Mycena genomes resolve the evolution of fungal bioluminescence.</title>
        <authorList>
            <person name="Tsai I.J."/>
        </authorList>
    </citation>
    <scope>NUCLEOTIDE SEQUENCE</scope>
    <source>
        <strain evidence="2">110903Hualien_Pintung</strain>
    </source>
</reference>
<evidence type="ECO:0000313" key="2">
    <source>
        <dbReference type="EMBL" id="KAF7316598.1"/>
    </source>
</evidence>
<comment type="caution">
    <text evidence="2">The sequence shown here is derived from an EMBL/GenBank/DDBJ whole genome shotgun (WGS) entry which is preliminary data.</text>
</comment>
<proteinExistence type="predicted"/>
<evidence type="ECO:0000313" key="3">
    <source>
        <dbReference type="Proteomes" id="UP000613580"/>
    </source>
</evidence>
<protein>
    <submittedName>
        <fullName evidence="2">Uncharacterized protein</fullName>
    </submittedName>
</protein>
<dbReference type="Proteomes" id="UP000613580">
    <property type="component" value="Unassembled WGS sequence"/>
</dbReference>
<name>A0A8H6TF69_MYCCL</name>
<keyword evidence="3" id="KW-1185">Reference proteome</keyword>